<dbReference type="Gene3D" id="3.30.559.10">
    <property type="entry name" value="Chloramphenicol acetyltransferase-like domain"/>
    <property type="match status" value="1"/>
</dbReference>
<protein>
    <recommendedName>
        <fullName evidence="2">Condensation domain-containing protein</fullName>
    </recommendedName>
</protein>
<evidence type="ECO:0000313" key="4">
    <source>
        <dbReference type="Proteomes" id="UP000839052"/>
    </source>
</evidence>
<reference evidence="3 4" key="1">
    <citation type="submission" date="2021-10" db="EMBL/GenBank/DDBJ databases">
        <authorList>
            <person name="Koch H."/>
        </authorList>
    </citation>
    <scope>NUCLEOTIDE SEQUENCE [LARGE SCALE GENOMIC DNA]</scope>
    <source>
        <strain evidence="3">6680</strain>
    </source>
</reference>
<dbReference type="Proteomes" id="UP000839052">
    <property type="component" value="Chromosome"/>
</dbReference>
<dbReference type="InterPro" id="IPR001242">
    <property type="entry name" value="Condensation_dom"/>
</dbReference>
<dbReference type="RefSeq" id="WP_420887731.1">
    <property type="nucleotide sequence ID" value="NZ_OU912926.1"/>
</dbReference>
<evidence type="ECO:0000256" key="1">
    <source>
        <dbReference type="SAM" id="MobiDB-lite"/>
    </source>
</evidence>
<feature type="domain" description="Condensation" evidence="2">
    <location>
        <begin position="9"/>
        <end position="97"/>
    </location>
</feature>
<proteinExistence type="predicted"/>
<sequence length="125" mass="13997">MKALTDRSSLPLSFAQQRLWFLDQFEHGSANYNIPCAYRIRGSLNIGALRHALNEVVRRHESLRTTFAMQGDVPVQVIVPDLKLAIPLLEANDESMLQPDHGCSQPNLRPATRATSQRPDHPSSP</sequence>
<keyword evidence="4" id="KW-1185">Reference proteome</keyword>
<dbReference type="EMBL" id="OU912926">
    <property type="protein sequence ID" value="CAG9933600.1"/>
    <property type="molecule type" value="Genomic_DNA"/>
</dbReference>
<evidence type="ECO:0000259" key="2">
    <source>
        <dbReference type="Pfam" id="PF00668"/>
    </source>
</evidence>
<feature type="region of interest" description="Disordered" evidence="1">
    <location>
        <begin position="96"/>
        <end position="125"/>
    </location>
</feature>
<gene>
    <name evidence="3" type="ORF">NTG6680_2351</name>
</gene>
<organism evidence="3 4">
    <name type="scientific">Candidatus Nitrotoga arctica</name>
    <dbReference type="NCBI Taxonomy" id="453162"/>
    <lineage>
        <taxon>Bacteria</taxon>
        <taxon>Pseudomonadati</taxon>
        <taxon>Pseudomonadota</taxon>
        <taxon>Betaproteobacteria</taxon>
        <taxon>Nitrosomonadales</taxon>
        <taxon>Gallionellaceae</taxon>
        <taxon>Candidatus Nitrotoga</taxon>
    </lineage>
</organism>
<dbReference type="Pfam" id="PF00668">
    <property type="entry name" value="Condensation"/>
    <property type="match status" value="1"/>
</dbReference>
<name>A0ABM8Z123_9PROT</name>
<dbReference type="SUPFAM" id="SSF52777">
    <property type="entry name" value="CoA-dependent acyltransferases"/>
    <property type="match status" value="1"/>
</dbReference>
<accession>A0ABM8Z123</accession>
<evidence type="ECO:0000313" key="3">
    <source>
        <dbReference type="EMBL" id="CAG9933600.1"/>
    </source>
</evidence>
<dbReference type="InterPro" id="IPR023213">
    <property type="entry name" value="CAT-like_dom_sf"/>
</dbReference>